<dbReference type="WBParaSite" id="nRc.2.0.1.t00507-RA">
    <property type="protein sequence ID" value="nRc.2.0.1.t00507-RA"/>
    <property type="gene ID" value="nRc.2.0.1.g00507"/>
</dbReference>
<proteinExistence type="predicted"/>
<protein>
    <submittedName>
        <fullName evidence="2">Uncharacterized protein</fullName>
    </submittedName>
</protein>
<dbReference type="AlphaFoldDB" id="A0A915HEM8"/>
<dbReference type="Proteomes" id="UP000887565">
    <property type="component" value="Unplaced"/>
</dbReference>
<evidence type="ECO:0000313" key="2">
    <source>
        <dbReference type="WBParaSite" id="nRc.2.0.1.t00507-RA"/>
    </source>
</evidence>
<accession>A0A915HEM8</accession>
<evidence type="ECO:0000313" key="1">
    <source>
        <dbReference type="Proteomes" id="UP000887565"/>
    </source>
</evidence>
<sequence length="198" mass="21908">MASTPQNLLSILTRGWPQPSPANDHRSSMAIANANEVHNFWLEACNTLKQLSTAAARITNNVPMVQTIDQIIGPLSDQFQARQLCVQCEIQEQVQATNACFRALAEQMQQLICTTAAAAVAPNNPPTPQPQLLLYQYEDQNFLHKQVIDTFSTKMPVFYQLTIGEQAKNFTNVQQLANAVPKARSILNAMQVKIGTAE</sequence>
<reference evidence="2" key="1">
    <citation type="submission" date="2022-11" db="UniProtKB">
        <authorList>
            <consortium name="WormBaseParasite"/>
        </authorList>
    </citation>
    <scope>IDENTIFICATION</scope>
</reference>
<organism evidence="1 2">
    <name type="scientific">Romanomermis culicivorax</name>
    <name type="common">Nematode worm</name>
    <dbReference type="NCBI Taxonomy" id="13658"/>
    <lineage>
        <taxon>Eukaryota</taxon>
        <taxon>Metazoa</taxon>
        <taxon>Ecdysozoa</taxon>
        <taxon>Nematoda</taxon>
        <taxon>Enoplea</taxon>
        <taxon>Dorylaimia</taxon>
        <taxon>Mermithida</taxon>
        <taxon>Mermithoidea</taxon>
        <taxon>Mermithidae</taxon>
        <taxon>Romanomermis</taxon>
    </lineage>
</organism>
<keyword evidence="1" id="KW-1185">Reference proteome</keyword>
<name>A0A915HEM8_ROMCU</name>